<evidence type="ECO:0000313" key="6">
    <source>
        <dbReference type="Proteomes" id="UP001307889"/>
    </source>
</evidence>
<accession>A0ABN7ATU9</accession>
<dbReference type="InterPro" id="IPR000451">
    <property type="entry name" value="NFkB/Dor"/>
</dbReference>
<dbReference type="PROSITE" id="PS50297">
    <property type="entry name" value="ANK_REP_REGION"/>
    <property type="match status" value="3"/>
</dbReference>
<evidence type="ECO:0000313" key="5">
    <source>
        <dbReference type="EMBL" id="BES94291.1"/>
    </source>
</evidence>
<feature type="region of interest" description="Disordered" evidence="2">
    <location>
        <begin position="70"/>
        <end position="93"/>
    </location>
</feature>
<gene>
    <name evidence="5" type="ORF">NTJ_07100</name>
</gene>
<keyword evidence="3" id="KW-0812">Transmembrane</keyword>
<dbReference type="InterPro" id="IPR037059">
    <property type="entry name" value="RHD_DNA_bind_dom_sf"/>
</dbReference>
<dbReference type="InterPro" id="IPR002909">
    <property type="entry name" value="IPT_dom"/>
</dbReference>
<dbReference type="Pfam" id="PF16179">
    <property type="entry name" value="RHD_dimer"/>
    <property type="match status" value="1"/>
</dbReference>
<dbReference type="InterPro" id="IPR036770">
    <property type="entry name" value="Ankyrin_rpt-contain_sf"/>
</dbReference>
<dbReference type="Proteomes" id="UP001307889">
    <property type="component" value="Chromosome 5"/>
</dbReference>
<dbReference type="Pfam" id="PF13606">
    <property type="entry name" value="Ank_3"/>
    <property type="match status" value="1"/>
</dbReference>
<keyword evidence="3" id="KW-1133">Transmembrane helix</keyword>
<evidence type="ECO:0000256" key="1">
    <source>
        <dbReference type="PROSITE-ProRule" id="PRU00023"/>
    </source>
</evidence>
<feature type="repeat" description="ANK" evidence="1">
    <location>
        <begin position="693"/>
        <end position="725"/>
    </location>
</feature>
<feature type="repeat" description="ANK" evidence="1">
    <location>
        <begin position="659"/>
        <end position="691"/>
    </location>
</feature>
<dbReference type="InterPro" id="IPR011539">
    <property type="entry name" value="RHD_DNA_bind_dom"/>
</dbReference>
<sequence>MDIKGTDLATAQLRFPRVHPSGSHMSQNMMSPDSGFGDDGCAFSPDFPSPVIEIVDQPEDIYNFRYRKESKKPHGPLKSIGCKGGKPKSAHGPRIQLKNFYGKAVIRTWLLDGEGQPSLNRLVTSSGGKNPELIDEPHDIFVDESNDFQASFDKLNILHGVVTDIQDQKKYLRKKRYLPTAKGALYMTPKDFPVIGDGDSELYKKEFNNHIRKDLDKNTCKLLFEVYIEQQGNYLYYDSVLSNKILNKKSPKTNVPHIVKFSHAEGPCKGGTAVLMFTEKLVKEVRIVFRSCDGDDPFEKEAKFDKDKDIHKQVGVAFVTPPYKNVSLSEPVEVCFYIERLTDRAQSKPVRFRYMPVDSYPPVKRKRAMDVNAVPILAELPLGGVAETQFGRGVLSGTERSERHEIGSFHGTSLSDLKGKNSMISNPVLTQAALPLGEDPITALQCEEDVPSGDFGSFHGSSLDDQINTDELMHLMPEDMPEAYLHLTTDSLPRSVPMRPVGSPSVKLRVENGYEMVIPKIQGSPFPPPETPIDHPDVPAVADETTEDGRELVASHLWMLVESIESDENRALRELRRNHFILKPPYINWNLAGKTLLHHAVIHHRSKVILELLKLGADPYALDDNNSDTAIHLATLADNIVLQQILPSVTPPRFVFNRDGDDPLLFAVRKGQSYAMKLLLAGGFDPNVHNVKNGDTPLHIAVDNDQKDMVDFLLKSGADSSLVNFARDSALHYAVSKQNALLIEKMLENSDPDDFLDAEGEEGDMYSEIIKLSNDPRITKSLENFFQPLKPAGTDLSVIKQQTLFTYAAVAVAICAASLLMIWQN</sequence>
<dbReference type="InterPro" id="IPR008967">
    <property type="entry name" value="p53-like_TF_DNA-bd_sf"/>
</dbReference>
<feature type="domain" description="RHD" evidence="4">
    <location>
        <begin position="47"/>
        <end position="252"/>
    </location>
</feature>
<dbReference type="Gene3D" id="2.60.40.340">
    <property type="entry name" value="Rel homology domain (RHD), DNA-binding domain"/>
    <property type="match status" value="1"/>
</dbReference>
<dbReference type="Gene3D" id="1.25.40.20">
    <property type="entry name" value="Ankyrin repeat-containing domain"/>
    <property type="match status" value="1"/>
</dbReference>
<dbReference type="SUPFAM" id="SSF81296">
    <property type="entry name" value="E set domains"/>
    <property type="match status" value="1"/>
</dbReference>
<dbReference type="InterPro" id="IPR032397">
    <property type="entry name" value="RHD_dimer"/>
</dbReference>
<dbReference type="PANTHER" id="PTHR24169">
    <property type="entry name" value="NUCLEAR FACTOR NF-KAPPA-B PROTEIN"/>
    <property type="match status" value="1"/>
</dbReference>
<dbReference type="PANTHER" id="PTHR24169:SF28">
    <property type="entry name" value="NUCLEAR FACTOR NF-KAPPA-B P110 SUBUNIT"/>
    <property type="match status" value="1"/>
</dbReference>
<protein>
    <submittedName>
        <fullName evidence="5">Nuclear factor of kappa light polypeptide gene enhancer in B-cells</fullName>
    </submittedName>
</protein>
<organism evidence="5 6">
    <name type="scientific">Nesidiocoris tenuis</name>
    <dbReference type="NCBI Taxonomy" id="355587"/>
    <lineage>
        <taxon>Eukaryota</taxon>
        <taxon>Metazoa</taxon>
        <taxon>Ecdysozoa</taxon>
        <taxon>Arthropoda</taxon>
        <taxon>Hexapoda</taxon>
        <taxon>Insecta</taxon>
        <taxon>Pterygota</taxon>
        <taxon>Neoptera</taxon>
        <taxon>Paraneoptera</taxon>
        <taxon>Hemiptera</taxon>
        <taxon>Heteroptera</taxon>
        <taxon>Panheteroptera</taxon>
        <taxon>Cimicomorpha</taxon>
        <taxon>Miridae</taxon>
        <taxon>Dicyphina</taxon>
        <taxon>Nesidiocoris</taxon>
    </lineage>
</organism>
<dbReference type="Pfam" id="PF12796">
    <property type="entry name" value="Ank_2"/>
    <property type="match status" value="1"/>
</dbReference>
<feature type="repeat" description="ANK" evidence="1">
    <location>
        <begin position="592"/>
        <end position="624"/>
    </location>
</feature>
<dbReference type="Gene3D" id="2.60.40.10">
    <property type="entry name" value="Immunoglobulins"/>
    <property type="match status" value="1"/>
</dbReference>
<dbReference type="SUPFAM" id="SSF49417">
    <property type="entry name" value="p53-like transcription factors"/>
    <property type="match status" value="1"/>
</dbReference>
<dbReference type="InterPro" id="IPR013783">
    <property type="entry name" value="Ig-like_fold"/>
</dbReference>
<keyword evidence="6" id="KW-1185">Reference proteome</keyword>
<dbReference type="SMART" id="SM00248">
    <property type="entry name" value="ANK"/>
    <property type="match status" value="4"/>
</dbReference>
<evidence type="ECO:0000256" key="2">
    <source>
        <dbReference type="SAM" id="MobiDB-lite"/>
    </source>
</evidence>
<dbReference type="SMART" id="SM00429">
    <property type="entry name" value="IPT"/>
    <property type="match status" value="1"/>
</dbReference>
<dbReference type="SUPFAM" id="SSF48403">
    <property type="entry name" value="Ankyrin repeat"/>
    <property type="match status" value="1"/>
</dbReference>
<feature type="transmembrane region" description="Helical" evidence="3">
    <location>
        <begin position="804"/>
        <end position="823"/>
    </location>
</feature>
<evidence type="ECO:0000256" key="3">
    <source>
        <dbReference type="SAM" id="Phobius"/>
    </source>
</evidence>
<keyword evidence="3" id="KW-0472">Membrane</keyword>
<dbReference type="InterPro" id="IPR014756">
    <property type="entry name" value="Ig_E-set"/>
</dbReference>
<name>A0ABN7ATU9_9HEMI</name>
<keyword evidence="1" id="KW-0040">ANK repeat</keyword>
<dbReference type="EMBL" id="AP028913">
    <property type="protein sequence ID" value="BES94291.1"/>
    <property type="molecule type" value="Genomic_DNA"/>
</dbReference>
<dbReference type="PRINTS" id="PR00057">
    <property type="entry name" value="NFKBTNSCPFCT"/>
</dbReference>
<dbReference type="Pfam" id="PF00554">
    <property type="entry name" value="RHD_DNA_bind"/>
    <property type="match status" value="1"/>
</dbReference>
<proteinExistence type="predicted"/>
<dbReference type="PROSITE" id="PS50254">
    <property type="entry name" value="REL_2"/>
    <property type="match status" value="1"/>
</dbReference>
<evidence type="ECO:0000259" key="4">
    <source>
        <dbReference type="PROSITE" id="PS50254"/>
    </source>
</evidence>
<reference evidence="5 6" key="1">
    <citation type="submission" date="2023-09" db="EMBL/GenBank/DDBJ databases">
        <title>Nesidiocoris tenuis whole genome shotgun sequence.</title>
        <authorList>
            <person name="Shibata T."/>
            <person name="Shimoda M."/>
            <person name="Kobayashi T."/>
            <person name="Uehara T."/>
        </authorList>
    </citation>
    <scope>NUCLEOTIDE SEQUENCE [LARGE SCALE GENOMIC DNA]</scope>
    <source>
        <strain evidence="5 6">Japan</strain>
    </source>
</reference>
<dbReference type="InterPro" id="IPR002110">
    <property type="entry name" value="Ankyrin_rpt"/>
</dbReference>
<dbReference type="PROSITE" id="PS50088">
    <property type="entry name" value="ANK_REPEAT"/>
    <property type="match status" value="3"/>
</dbReference>